<dbReference type="GO" id="GO:0140291">
    <property type="term" value="P:peptidyl-glutamate ADP-deribosylation"/>
    <property type="evidence" value="ECO:0007669"/>
    <property type="project" value="TreeGrafter"/>
</dbReference>
<dbReference type="InterPro" id="IPR002589">
    <property type="entry name" value="Macro_dom"/>
</dbReference>
<dbReference type="InterPro" id="IPR043472">
    <property type="entry name" value="Macro_dom-like"/>
</dbReference>
<sequence>MLKYFSGDIFNSDADIICHQVNCQGVFGRGIAGQIKTMFPEVEKTYRIITKQWQEQAGGITSGLLGRVSAQPVELNGRWFLIANLYGQDNYGKNGIYTDYRALLQAVTEIRDFVDVRGKLEKVAFPYGIGCGNAGGDWNKVEEIINSCFSDYQGEVQIWKNESQS</sequence>
<reference evidence="3 4" key="1">
    <citation type="submission" date="2018-02" db="EMBL/GenBank/DDBJ databases">
        <title>Genomic Encyclopedia of Archaeal and Bacterial Type Strains, Phase II (KMG-II): from individual species to whole genera.</title>
        <authorList>
            <person name="Goeker M."/>
        </authorList>
    </citation>
    <scope>NUCLEOTIDE SEQUENCE [LARGE SCALE GENOMIC DNA]</scope>
    <source>
        <strain evidence="3 4">DSM 3808</strain>
    </source>
</reference>
<dbReference type="Gene3D" id="3.40.220.10">
    <property type="entry name" value="Leucine Aminopeptidase, subunit E, domain 1"/>
    <property type="match status" value="1"/>
</dbReference>
<evidence type="ECO:0000313" key="3">
    <source>
        <dbReference type="EMBL" id="PPK80314.1"/>
    </source>
</evidence>
<comment type="catalytic activity">
    <reaction evidence="1">
        <text>an N-(ADP-alpha-D-ribosyl)-thymidine in DNA + H2O = a thymidine in DNA + ADP-D-ribose</text>
        <dbReference type="Rhea" id="RHEA:71655"/>
        <dbReference type="Rhea" id="RHEA-COMP:13556"/>
        <dbReference type="Rhea" id="RHEA-COMP:18051"/>
        <dbReference type="ChEBI" id="CHEBI:15377"/>
        <dbReference type="ChEBI" id="CHEBI:57967"/>
        <dbReference type="ChEBI" id="CHEBI:137386"/>
        <dbReference type="ChEBI" id="CHEBI:191199"/>
    </reaction>
    <physiologicalReaction direction="left-to-right" evidence="1">
        <dbReference type="Rhea" id="RHEA:71656"/>
    </physiologicalReaction>
</comment>
<dbReference type="PROSITE" id="PS51154">
    <property type="entry name" value="MACRO"/>
    <property type="match status" value="1"/>
</dbReference>
<accession>A0A2S6HRQ6</accession>
<dbReference type="OrthoDB" id="9780211at2"/>
<dbReference type="AlphaFoldDB" id="A0A2S6HRQ6"/>
<dbReference type="Proteomes" id="UP000237749">
    <property type="component" value="Unassembled WGS sequence"/>
</dbReference>
<evidence type="ECO:0000256" key="1">
    <source>
        <dbReference type="ARBA" id="ARBA00035885"/>
    </source>
</evidence>
<proteinExistence type="predicted"/>
<dbReference type="RefSeq" id="WP_104437626.1">
    <property type="nucleotide sequence ID" value="NZ_PTJA01000007.1"/>
</dbReference>
<dbReference type="PANTHER" id="PTHR12521">
    <property type="entry name" value="PROTEIN C6ORF130"/>
    <property type="match status" value="1"/>
</dbReference>
<protein>
    <submittedName>
        <fullName evidence="3">O-acetyl-ADP-ribose deacetylase (Regulator of RNase III)</fullName>
    </submittedName>
</protein>
<organism evidence="3 4">
    <name type="scientific">Lacrimispora xylanisolvens</name>
    <dbReference type="NCBI Taxonomy" id="384636"/>
    <lineage>
        <taxon>Bacteria</taxon>
        <taxon>Bacillati</taxon>
        <taxon>Bacillota</taxon>
        <taxon>Clostridia</taxon>
        <taxon>Lachnospirales</taxon>
        <taxon>Lachnospiraceae</taxon>
        <taxon>Lacrimispora</taxon>
    </lineage>
</organism>
<gene>
    <name evidence="3" type="ORF">BXY41_107247</name>
</gene>
<dbReference type="EMBL" id="PTJA01000007">
    <property type="protein sequence ID" value="PPK80314.1"/>
    <property type="molecule type" value="Genomic_DNA"/>
</dbReference>
<dbReference type="SMART" id="SM00506">
    <property type="entry name" value="A1pp"/>
    <property type="match status" value="1"/>
</dbReference>
<dbReference type="InterPro" id="IPR050892">
    <property type="entry name" value="ADP-ribose_metab_enzymes"/>
</dbReference>
<name>A0A2S6HRQ6_9FIRM</name>
<dbReference type="PANTHER" id="PTHR12521:SF0">
    <property type="entry name" value="ADP-RIBOSE GLYCOHYDROLASE OARD1"/>
    <property type="match status" value="1"/>
</dbReference>
<keyword evidence="4" id="KW-1185">Reference proteome</keyword>
<feature type="domain" description="Macro" evidence="2">
    <location>
        <begin position="1"/>
        <end position="165"/>
    </location>
</feature>
<dbReference type="SUPFAM" id="SSF52949">
    <property type="entry name" value="Macro domain-like"/>
    <property type="match status" value="1"/>
</dbReference>
<comment type="caution">
    <text evidence="3">The sequence shown here is derived from an EMBL/GenBank/DDBJ whole genome shotgun (WGS) entry which is preliminary data.</text>
</comment>
<evidence type="ECO:0000259" key="2">
    <source>
        <dbReference type="PROSITE" id="PS51154"/>
    </source>
</evidence>
<evidence type="ECO:0000313" key="4">
    <source>
        <dbReference type="Proteomes" id="UP000237749"/>
    </source>
</evidence>